<evidence type="ECO:0000256" key="6">
    <source>
        <dbReference type="ARBA" id="ARBA00044504"/>
    </source>
</evidence>
<feature type="transmembrane region" description="Helical" evidence="8">
    <location>
        <begin position="329"/>
        <end position="352"/>
    </location>
</feature>
<keyword evidence="4 8" id="KW-1133">Transmembrane helix</keyword>
<evidence type="ECO:0000256" key="8">
    <source>
        <dbReference type="SAM" id="Phobius"/>
    </source>
</evidence>
<comment type="similarity">
    <text evidence="6">Belongs to the major facilitator superfamily. Phosphate:H(+) symporter (TC 2.A.1.9) family.</text>
</comment>
<dbReference type="EMBL" id="HG739120">
    <property type="protein sequence ID" value="CDP08943.1"/>
    <property type="molecule type" value="Genomic_DNA"/>
</dbReference>
<evidence type="ECO:0000256" key="2">
    <source>
        <dbReference type="ARBA" id="ARBA00005982"/>
    </source>
</evidence>
<evidence type="ECO:0008006" key="11">
    <source>
        <dbReference type="Google" id="ProtNLM"/>
    </source>
</evidence>
<dbReference type="PANTHER" id="PTHR11654">
    <property type="entry name" value="OLIGOPEPTIDE TRANSPORTER-RELATED"/>
    <property type="match status" value="1"/>
</dbReference>
<feature type="transmembrane region" description="Helical" evidence="8">
    <location>
        <begin position="71"/>
        <end position="90"/>
    </location>
</feature>
<evidence type="ECO:0000256" key="3">
    <source>
        <dbReference type="ARBA" id="ARBA00022692"/>
    </source>
</evidence>
<feature type="transmembrane region" description="Helical" evidence="8">
    <location>
        <begin position="443"/>
        <end position="466"/>
    </location>
</feature>
<feature type="transmembrane region" description="Helical" evidence="8">
    <location>
        <begin position="405"/>
        <end position="423"/>
    </location>
</feature>
<dbReference type="Gene3D" id="1.20.1250.20">
    <property type="entry name" value="MFS general substrate transporter like domains"/>
    <property type="match status" value="1"/>
</dbReference>
<dbReference type="PhylomeDB" id="A0A068UMU2"/>
<keyword evidence="10" id="KW-1185">Reference proteome</keyword>
<proteinExistence type="inferred from homology"/>
<dbReference type="Pfam" id="PF00854">
    <property type="entry name" value="PTR2"/>
    <property type="match status" value="1"/>
</dbReference>
<accession>A0A068UMU2</accession>
<dbReference type="Gramene" id="CDP08943">
    <property type="protein sequence ID" value="CDP08943"/>
    <property type="gene ID" value="GSCOC_T00028085001"/>
</dbReference>
<dbReference type="GO" id="GO:0016020">
    <property type="term" value="C:membrane"/>
    <property type="evidence" value="ECO:0007669"/>
    <property type="project" value="UniProtKB-SubCell"/>
</dbReference>
<dbReference type="FunCoup" id="A0A068UMU2">
    <property type="interactions" value="44"/>
</dbReference>
<feature type="transmembrane region" description="Helical" evidence="8">
    <location>
        <begin position="97"/>
        <end position="121"/>
    </location>
</feature>
<evidence type="ECO:0000256" key="4">
    <source>
        <dbReference type="ARBA" id="ARBA00022989"/>
    </source>
</evidence>
<dbReference type="CDD" id="cd17416">
    <property type="entry name" value="MFS_NPF1_2"/>
    <property type="match status" value="1"/>
</dbReference>
<keyword evidence="5 8" id="KW-0472">Membrane</keyword>
<dbReference type="Proteomes" id="UP000295252">
    <property type="component" value="Chromosome I"/>
</dbReference>
<feature type="transmembrane region" description="Helical" evidence="8">
    <location>
        <begin position="34"/>
        <end position="59"/>
    </location>
</feature>
<evidence type="ECO:0000256" key="7">
    <source>
        <dbReference type="SAM" id="MobiDB-lite"/>
    </source>
</evidence>
<evidence type="ECO:0000313" key="10">
    <source>
        <dbReference type="Proteomes" id="UP000295252"/>
    </source>
</evidence>
<dbReference type="InterPro" id="IPR000109">
    <property type="entry name" value="POT_fam"/>
</dbReference>
<feature type="transmembrane region" description="Helical" evidence="8">
    <location>
        <begin position="527"/>
        <end position="548"/>
    </location>
</feature>
<dbReference type="GO" id="GO:0006857">
    <property type="term" value="P:oligopeptide transport"/>
    <property type="evidence" value="ECO:0007669"/>
    <property type="project" value="InterPro"/>
</dbReference>
<feature type="transmembrane region" description="Helical" evidence="8">
    <location>
        <begin position="364"/>
        <end position="384"/>
    </location>
</feature>
<dbReference type="InParanoid" id="A0A068UMU2"/>
<name>A0A068UMU2_COFCA</name>
<protein>
    <recommendedName>
        <fullName evidence="11">Major facilitator superfamily (MFS) profile domain-containing protein</fullName>
    </recommendedName>
</protein>
<feature type="compositionally biased region" description="Basic and acidic residues" evidence="7">
    <location>
        <begin position="1"/>
        <end position="16"/>
    </location>
</feature>
<evidence type="ECO:0000256" key="1">
    <source>
        <dbReference type="ARBA" id="ARBA00004141"/>
    </source>
</evidence>
<dbReference type="OrthoDB" id="8904098at2759"/>
<feature type="transmembrane region" description="Helical" evidence="8">
    <location>
        <begin position="209"/>
        <end position="234"/>
    </location>
</feature>
<evidence type="ECO:0000256" key="5">
    <source>
        <dbReference type="ARBA" id="ARBA00023136"/>
    </source>
</evidence>
<feature type="transmembrane region" description="Helical" evidence="8">
    <location>
        <begin position="141"/>
        <end position="160"/>
    </location>
</feature>
<dbReference type="GO" id="GO:0022857">
    <property type="term" value="F:transmembrane transporter activity"/>
    <property type="evidence" value="ECO:0007669"/>
    <property type="project" value="InterPro"/>
</dbReference>
<keyword evidence="3 8" id="KW-0812">Transmembrane</keyword>
<sequence length="564" mass="62307">MEIDKILHSGDAEDPKSASTSSIPKKGGWITLPFILAMVTGISLAYGGLVSNLIVYLIQEFNVKSISAAKIFNVVNGCVSIFPVAGAIIADSYLGCYSVVWISSLISSLGMLLISLTAAFSKLRPPHCENGSNLCRSPSEFQFAVLYISLALASIGMAGTRFTVGPMGANQFDKPKYQGIFFNWYIFVMYISTAVCSTAIVYIQDNVSWAWGFGICFAGNVIGLVLFLAGSGFYHRIKPHRSPFATLGRVIVAATRKRNLLLSLKSEDYCQDHRNKTFIMPTKFFRFLNRAALKTEGDAELAGSIRKSWRLCTVKEVEDFKSLIKMLPLWSSALLVAVPLVIQLSMVIIQALTMDRHIGAHFKIPAGTMPVFISMSTCITIFFLDRLLFPVWEKFTHRPITTLQRVGIGHLLDVLSMAVLALVEAKRLKTVQLHNIEGHDNAVVPMSVFWLVPSLALAGIGEAFHFPGHISFYYQEFPASLKSTSTAVVALSIGIGFYMGNALIDLVRKTTDWLPDNINRGRLDNVYWLITILGGLNFCYFLGCACLYKYQNVENSTDASVNEK</sequence>
<dbReference type="PROSITE" id="PS01022">
    <property type="entry name" value="PTR2_1"/>
    <property type="match status" value="1"/>
</dbReference>
<feature type="transmembrane region" description="Helical" evidence="8">
    <location>
        <begin position="181"/>
        <end position="203"/>
    </location>
</feature>
<feature type="region of interest" description="Disordered" evidence="7">
    <location>
        <begin position="1"/>
        <end position="22"/>
    </location>
</feature>
<comment type="subcellular location">
    <subcellularLocation>
        <location evidence="1">Membrane</location>
        <topology evidence="1">Multi-pass membrane protein</topology>
    </subcellularLocation>
</comment>
<evidence type="ECO:0000313" key="9">
    <source>
        <dbReference type="EMBL" id="CDP08943.1"/>
    </source>
</evidence>
<gene>
    <name evidence="9" type="ORF">GSCOC_T00028085001</name>
</gene>
<feature type="transmembrane region" description="Helical" evidence="8">
    <location>
        <begin position="487"/>
        <end position="507"/>
    </location>
</feature>
<organism evidence="9 10">
    <name type="scientific">Coffea canephora</name>
    <name type="common">Robusta coffee</name>
    <dbReference type="NCBI Taxonomy" id="49390"/>
    <lineage>
        <taxon>Eukaryota</taxon>
        <taxon>Viridiplantae</taxon>
        <taxon>Streptophyta</taxon>
        <taxon>Embryophyta</taxon>
        <taxon>Tracheophyta</taxon>
        <taxon>Spermatophyta</taxon>
        <taxon>Magnoliopsida</taxon>
        <taxon>eudicotyledons</taxon>
        <taxon>Gunneridae</taxon>
        <taxon>Pentapetalae</taxon>
        <taxon>asterids</taxon>
        <taxon>lamiids</taxon>
        <taxon>Gentianales</taxon>
        <taxon>Rubiaceae</taxon>
        <taxon>Ixoroideae</taxon>
        <taxon>Gardenieae complex</taxon>
        <taxon>Bertiereae - Coffeeae clade</taxon>
        <taxon>Coffeeae</taxon>
        <taxon>Coffea</taxon>
    </lineage>
</organism>
<comment type="similarity">
    <text evidence="2">Belongs to the major facilitator superfamily. Proton-dependent oligopeptide transporter (POT/PTR) (TC 2.A.17) family.</text>
</comment>
<dbReference type="OMA" id="MENSERD"/>
<dbReference type="InterPro" id="IPR018456">
    <property type="entry name" value="PTR2_symporter_CS"/>
</dbReference>
<dbReference type="SUPFAM" id="SSF103473">
    <property type="entry name" value="MFS general substrate transporter"/>
    <property type="match status" value="1"/>
</dbReference>
<reference evidence="10" key="1">
    <citation type="journal article" date="2014" name="Science">
        <title>The coffee genome provides insight into the convergent evolution of caffeine biosynthesis.</title>
        <authorList>
            <person name="Denoeud F."/>
            <person name="Carretero-Paulet L."/>
            <person name="Dereeper A."/>
            <person name="Droc G."/>
            <person name="Guyot R."/>
            <person name="Pietrella M."/>
            <person name="Zheng C."/>
            <person name="Alberti A."/>
            <person name="Anthony F."/>
            <person name="Aprea G."/>
            <person name="Aury J.M."/>
            <person name="Bento P."/>
            <person name="Bernard M."/>
            <person name="Bocs S."/>
            <person name="Campa C."/>
            <person name="Cenci A."/>
            <person name="Combes M.C."/>
            <person name="Crouzillat D."/>
            <person name="Da Silva C."/>
            <person name="Daddiego L."/>
            <person name="De Bellis F."/>
            <person name="Dussert S."/>
            <person name="Garsmeur O."/>
            <person name="Gayraud T."/>
            <person name="Guignon V."/>
            <person name="Jahn K."/>
            <person name="Jamilloux V."/>
            <person name="Joet T."/>
            <person name="Labadie K."/>
            <person name="Lan T."/>
            <person name="Leclercq J."/>
            <person name="Lepelley M."/>
            <person name="Leroy T."/>
            <person name="Li L.T."/>
            <person name="Librado P."/>
            <person name="Lopez L."/>
            <person name="Munoz A."/>
            <person name="Noel B."/>
            <person name="Pallavicini A."/>
            <person name="Perrotta G."/>
            <person name="Poncet V."/>
            <person name="Pot D."/>
            <person name="Priyono X."/>
            <person name="Rigoreau M."/>
            <person name="Rouard M."/>
            <person name="Rozas J."/>
            <person name="Tranchant-Dubreuil C."/>
            <person name="VanBuren R."/>
            <person name="Zhang Q."/>
            <person name="Andrade A.C."/>
            <person name="Argout X."/>
            <person name="Bertrand B."/>
            <person name="de Kochko A."/>
            <person name="Graziosi G."/>
            <person name="Henry R.J."/>
            <person name="Jayarama X."/>
            <person name="Ming R."/>
            <person name="Nagai C."/>
            <person name="Rounsley S."/>
            <person name="Sankoff D."/>
            <person name="Giuliano G."/>
            <person name="Albert V.A."/>
            <person name="Wincker P."/>
            <person name="Lashermes P."/>
        </authorList>
    </citation>
    <scope>NUCLEOTIDE SEQUENCE [LARGE SCALE GENOMIC DNA]</scope>
    <source>
        <strain evidence="10">cv. DH200-94</strain>
    </source>
</reference>
<dbReference type="AlphaFoldDB" id="A0A068UMU2"/>
<dbReference type="InterPro" id="IPR036259">
    <property type="entry name" value="MFS_trans_sf"/>
</dbReference>